<name>A0A3P3W6K2_9FLAO</name>
<organism evidence="1 2">
    <name type="scientific">Flavobacterium macacae</name>
    <dbReference type="NCBI Taxonomy" id="2488993"/>
    <lineage>
        <taxon>Bacteria</taxon>
        <taxon>Pseudomonadati</taxon>
        <taxon>Bacteroidota</taxon>
        <taxon>Flavobacteriia</taxon>
        <taxon>Flavobacteriales</taxon>
        <taxon>Flavobacteriaceae</taxon>
        <taxon>Flavobacterium</taxon>
    </lineage>
</organism>
<dbReference type="RefSeq" id="WP_125012949.1">
    <property type="nucleotide sequence ID" value="NZ_RQVR01000010.1"/>
</dbReference>
<evidence type="ECO:0000313" key="2">
    <source>
        <dbReference type="Proteomes" id="UP000271937"/>
    </source>
</evidence>
<dbReference type="AlphaFoldDB" id="A0A3P3W6K2"/>
<proteinExistence type="predicted"/>
<evidence type="ECO:0000313" key="1">
    <source>
        <dbReference type="EMBL" id="RRJ90802.1"/>
    </source>
</evidence>
<accession>A0A3P3W6K2</accession>
<dbReference type="OrthoDB" id="797774at2"/>
<reference evidence="1 2" key="1">
    <citation type="submission" date="2018-11" db="EMBL/GenBank/DDBJ databases">
        <title>Flavobacterium sp. nov., YIM 102600 draft genome.</title>
        <authorList>
            <person name="Li G."/>
            <person name="Jiang Y."/>
        </authorList>
    </citation>
    <scope>NUCLEOTIDE SEQUENCE [LARGE SCALE GENOMIC DNA]</scope>
    <source>
        <strain evidence="1 2">YIM 102600</strain>
    </source>
</reference>
<comment type="caution">
    <text evidence="1">The sequence shown here is derived from an EMBL/GenBank/DDBJ whole genome shotgun (WGS) entry which is preliminary data.</text>
</comment>
<keyword evidence="2" id="KW-1185">Reference proteome</keyword>
<dbReference type="Proteomes" id="UP000271937">
    <property type="component" value="Unassembled WGS sequence"/>
</dbReference>
<gene>
    <name evidence="1" type="ORF">EG849_10030</name>
</gene>
<dbReference type="Gene3D" id="3.30.70.790">
    <property type="entry name" value="UreE, C-terminal domain"/>
    <property type="match status" value="1"/>
</dbReference>
<protein>
    <recommendedName>
        <fullName evidence="3">DUF2007 domain-containing protein</fullName>
    </recommendedName>
</protein>
<sequence length="78" mass="8769">MKNIFVGTYLEALNIKNLLANYKIDAFLLNETLSNIEPVITAGGLNTAILQVREEIFERAARLLQEYEQGNLGLDKKS</sequence>
<evidence type="ECO:0008006" key="3">
    <source>
        <dbReference type="Google" id="ProtNLM"/>
    </source>
</evidence>
<dbReference type="EMBL" id="RQVR01000010">
    <property type="protein sequence ID" value="RRJ90802.1"/>
    <property type="molecule type" value="Genomic_DNA"/>
</dbReference>